<keyword evidence="1" id="KW-0479">Metal-binding</keyword>
<feature type="domain" description="Calcineurin-like phosphoesterase" evidence="4">
    <location>
        <begin position="189"/>
        <end position="357"/>
    </location>
</feature>
<proteinExistence type="predicted"/>
<keyword evidence="2" id="KW-0378">Hydrolase</keyword>
<reference evidence="6" key="1">
    <citation type="journal article" date="2019" name="Int. J. Syst. Evol. Microbiol.">
        <title>The Global Catalogue of Microorganisms (GCM) 10K type strain sequencing project: providing services to taxonomists for standard genome sequencing and annotation.</title>
        <authorList>
            <consortium name="The Broad Institute Genomics Platform"/>
            <consortium name="The Broad Institute Genome Sequencing Center for Infectious Disease"/>
            <person name="Wu L."/>
            <person name="Ma J."/>
        </authorList>
    </citation>
    <scope>NUCLEOTIDE SEQUENCE [LARGE SCALE GENOMIC DNA]</scope>
    <source>
        <strain evidence="6">JCM 3175</strain>
    </source>
</reference>
<evidence type="ECO:0000256" key="1">
    <source>
        <dbReference type="ARBA" id="ARBA00022723"/>
    </source>
</evidence>
<dbReference type="Proteomes" id="UP001500307">
    <property type="component" value="Unassembled WGS sequence"/>
</dbReference>
<dbReference type="SUPFAM" id="SSF56300">
    <property type="entry name" value="Metallo-dependent phosphatases"/>
    <property type="match status" value="1"/>
</dbReference>
<sequence>MLAMATFVGFAVLVTALIHLYLWKRLVRDTTGPGHWRKVGGIAALVLALLVPATMAGTRGGAYWLAWPGYLWLALMFYLLVLLLTLEVPMAVAKLVLRRRATVAEPITAAPEPVLVGAGGVAEPPAVAAVDQPDHDPARRLLLARGAAIFAGLAAAGTTGYGVRTALGPPQLDRVRIPLAKLPRSMDGLRIATVSDIHLGPLRGRAHTERIVEMINRLDADLVAVVGDLVDGSVAELGEAAEPLRDLRSRYGSFFVTGNHEYYSGVEEWVREVDRLGLRVLQNERQEIRARGGVLDLAGVNDVTAAGTGLAAPADYAAALGDRDPSRPVVLLAHQPVAAHEAAKFGVDLQLSGHTHGGQIVPFNYLVKLQQPVVSGLGEVDGTKVYVTNGAGFWGPPVRVGANPQITLVELRAQ</sequence>
<gene>
    <name evidence="5" type="ORF">GCM10023176_52700</name>
</gene>
<keyword evidence="3" id="KW-0812">Transmembrane</keyword>
<dbReference type="CDD" id="cd07385">
    <property type="entry name" value="MPP_YkuE_C"/>
    <property type="match status" value="1"/>
</dbReference>
<evidence type="ECO:0000256" key="2">
    <source>
        <dbReference type="ARBA" id="ARBA00022801"/>
    </source>
</evidence>
<evidence type="ECO:0000313" key="5">
    <source>
        <dbReference type="EMBL" id="GAA4577963.1"/>
    </source>
</evidence>
<dbReference type="InterPro" id="IPR004843">
    <property type="entry name" value="Calcineurin-like_PHP"/>
</dbReference>
<feature type="transmembrane region" description="Helical" evidence="3">
    <location>
        <begin position="142"/>
        <end position="163"/>
    </location>
</feature>
<feature type="transmembrane region" description="Helical" evidence="3">
    <location>
        <begin position="39"/>
        <end position="58"/>
    </location>
</feature>
<keyword evidence="6" id="KW-1185">Reference proteome</keyword>
<evidence type="ECO:0000259" key="4">
    <source>
        <dbReference type="Pfam" id="PF00149"/>
    </source>
</evidence>
<accession>A0ABP8T005</accession>
<keyword evidence="3" id="KW-0472">Membrane</keyword>
<dbReference type="InterPro" id="IPR051158">
    <property type="entry name" value="Metallophosphoesterase_sf"/>
</dbReference>
<protein>
    <submittedName>
        <fullName evidence="5">Metallophosphoesterase</fullName>
    </submittedName>
</protein>
<dbReference type="InterPro" id="IPR029052">
    <property type="entry name" value="Metallo-depent_PP-like"/>
</dbReference>
<dbReference type="PANTHER" id="PTHR31302:SF31">
    <property type="entry name" value="PHOSPHODIESTERASE YAEI"/>
    <property type="match status" value="1"/>
</dbReference>
<evidence type="ECO:0000256" key="3">
    <source>
        <dbReference type="SAM" id="Phobius"/>
    </source>
</evidence>
<dbReference type="Gene3D" id="3.60.21.10">
    <property type="match status" value="1"/>
</dbReference>
<feature type="transmembrane region" description="Helical" evidence="3">
    <location>
        <begin position="6"/>
        <end position="27"/>
    </location>
</feature>
<name>A0ABP8T005_9ACTN</name>
<dbReference type="PANTHER" id="PTHR31302">
    <property type="entry name" value="TRANSMEMBRANE PROTEIN WITH METALLOPHOSPHOESTERASE DOMAIN-RELATED"/>
    <property type="match status" value="1"/>
</dbReference>
<evidence type="ECO:0000313" key="6">
    <source>
        <dbReference type="Proteomes" id="UP001500307"/>
    </source>
</evidence>
<dbReference type="Pfam" id="PF00149">
    <property type="entry name" value="Metallophos"/>
    <property type="match status" value="1"/>
</dbReference>
<comment type="caution">
    <text evidence="5">The sequence shown here is derived from an EMBL/GenBank/DDBJ whole genome shotgun (WGS) entry which is preliminary data.</text>
</comment>
<feature type="transmembrane region" description="Helical" evidence="3">
    <location>
        <begin position="70"/>
        <end position="92"/>
    </location>
</feature>
<keyword evidence="3" id="KW-1133">Transmembrane helix</keyword>
<dbReference type="EMBL" id="BAABGU010000038">
    <property type="protein sequence ID" value="GAA4577963.1"/>
    <property type="molecule type" value="Genomic_DNA"/>
</dbReference>
<organism evidence="5 6">
    <name type="scientific">Micromonospora coerulea</name>
    <dbReference type="NCBI Taxonomy" id="47856"/>
    <lineage>
        <taxon>Bacteria</taxon>
        <taxon>Bacillati</taxon>
        <taxon>Actinomycetota</taxon>
        <taxon>Actinomycetes</taxon>
        <taxon>Micromonosporales</taxon>
        <taxon>Micromonosporaceae</taxon>
        <taxon>Micromonospora</taxon>
    </lineage>
</organism>